<dbReference type="AlphaFoldDB" id="A0A9Q3IG59"/>
<evidence type="ECO:0000256" key="2">
    <source>
        <dbReference type="ARBA" id="ARBA00022692"/>
    </source>
</evidence>
<evidence type="ECO:0000259" key="8">
    <source>
        <dbReference type="Pfam" id="PF09779"/>
    </source>
</evidence>
<dbReference type="GO" id="GO:0034506">
    <property type="term" value="C:chromosome, centromeric core domain"/>
    <property type="evidence" value="ECO:0007669"/>
    <property type="project" value="TreeGrafter"/>
</dbReference>
<accession>A0A9Q3IG59</accession>
<evidence type="ECO:0000313" key="9">
    <source>
        <dbReference type="EMBL" id="MBW0540308.1"/>
    </source>
</evidence>
<keyword evidence="10" id="KW-1185">Reference proteome</keyword>
<reference evidence="9" key="1">
    <citation type="submission" date="2021-03" db="EMBL/GenBank/DDBJ databases">
        <title>Draft genome sequence of rust myrtle Austropuccinia psidii MF-1, a brazilian biotype.</title>
        <authorList>
            <person name="Quecine M.C."/>
            <person name="Pachon D.M.R."/>
            <person name="Bonatelli M.L."/>
            <person name="Correr F.H."/>
            <person name="Franceschini L.M."/>
            <person name="Leite T.F."/>
            <person name="Margarido G.R.A."/>
            <person name="Almeida C.A."/>
            <person name="Ferrarezi J.A."/>
            <person name="Labate C.A."/>
        </authorList>
    </citation>
    <scope>NUCLEOTIDE SEQUENCE</scope>
    <source>
        <strain evidence="9">MF-1</strain>
    </source>
</reference>
<sequence length="547" mass="61140">MAALLSSSRRRRKDRSCHFCGARKPIDCDCGGWTRKDENGKLIDHLPEMSDSSLNPRLHSAFSPSNPSSPFRTIGSKNHFAPSNSPKSDSSPFCKTCLANQNLQINLLANYLPPEADSQTLKSPGEVVSPTELLNGLPEYKASLDARYPLLCPDCSPKVSKIIKKKNYQVKAFLLNQSIKSLTRPLQTRPASAKFPLNEDSPPLVLYGMGGNLWVFQEWLWKAQGFAWFTSHCLGILGAFYGAFLAYPPPSTTSISIFPSFKLAVSTLENLVFDFNLLGFHVDWLPWFSPVELLWSFHDLTWSRVRKNKAQGVRTKISGRACFMYLNIASYFLRLMVFSYLFASRGRALGEMLRKTHPFLHSQLFVLIGISLSVLFINSLLVVETDSPIGSKAISHNKFPQVPHPTGPISSLPDHEVFSTLSLSHDTPNLPRSSISHSSLQVSKAGSSPTKFGNLSSFPNSFNNASNTSQNPASDLHEMDWEPIANSIYDQSDLLLRPQTFLPPLALRAETGIEELFEKKVKLSNNNLDQENQLKSTNWLKKLFSQR</sequence>
<gene>
    <name evidence="9" type="ORF">O181_080023</name>
</gene>
<dbReference type="GO" id="GO:0034992">
    <property type="term" value="C:microtubule organizing center attachment site"/>
    <property type="evidence" value="ECO:0007669"/>
    <property type="project" value="TreeGrafter"/>
</dbReference>
<feature type="transmembrane region" description="Helical" evidence="7">
    <location>
        <begin position="363"/>
        <end position="383"/>
    </location>
</feature>
<dbReference type="PANTHER" id="PTHR28538">
    <property type="entry name" value="INTEGRAL INNER NUCLEAR MEMBRANE PROTEIN IMA1"/>
    <property type="match status" value="1"/>
</dbReference>
<dbReference type="InterPro" id="IPR042321">
    <property type="entry name" value="Ima1"/>
</dbReference>
<feature type="transmembrane region" description="Helical" evidence="7">
    <location>
        <begin position="323"/>
        <end position="343"/>
    </location>
</feature>
<dbReference type="GO" id="GO:0005637">
    <property type="term" value="C:nuclear inner membrane"/>
    <property type="evidence" value="ECO:0007669"/>
    <property type="project" value="UniProtKB-SubCell"/>
</dbReference>
<feature type="domain" description="Ima1 N-terminal" evidence="8">
    <location>
        <begin position="16"/>
        <end position="159"/>
    </location>
</feature>
<keyword evidence="4 7" id="KW-0472">Membrane</keyword>
<protein>
    <recommendedName>
        <fullName evidence="8">Ima1 N-terminal domain-containing protein</fullName>
    </recommendedName>
</protein>
<comment type="subcellular location">
    <subcellularLocation>
        <location evidence="1">Nucleus inner membrane</location>
        <topology evidence="1">Multi-pass membrane protein</topology>
    </subcellularLocation>
</comment>
<evidence type="ECO:0000256" key="7">
    <source>
        <dbReference type="SAM" id="Phobius"/>
    </source>
</evidence>
<feature type="transmembrane region" description="Helical" evidence="7">
    <location>
        <begin position="226"/>
        <end position="247"/>
    </location>
</feature>
<dbReference type="GO" id="GO:0071765">
    <property type="term" value="P:nuclear inner membrane organization"/>
    <property type="evidence" value="ECO:0007669"/>
    <property type="project" value="InterPro"/>
</dbReference>
<name>A0A9Q3IG59_9BASI</name>
<evidence type="ECO:0000256" key="5">
    <source>
        <dbReference type="ARBA" id="ARBA00023242"/>
    </source>
</evidence>
<keyword evidence="3 7" id="KW-1133">Transmembrane helix</keyword>
<dbReference type="GO" id="GO:0044732">
    <property type="term" value="C:mitotic spindle pole body"/>
    <property type="evidence" value="ECO:0007669"/>
    <property type="project" value="TreeGrafter"/>
</dbReference>
<organism evidence="9 10">
    <name type="scientific">Austropuccinia psidii MF-1</name>
    <dbReference type="NCBI Taxonomy" id="1389203"/>
    <lineage>
        <taxon>Eukaryota</taxon>
        <taxon>Fungi</taxon>
        <taxon>Dikarya</taxon>
        <taxon>Basidiomycota</taxon>
        <taxon>Pucciniomycotina</taxon>
        <taxon>Pucciniomycetes</taxon>
        <taxon>Pucciniales</taxon>
        <taxon>Sphaerophragmiaceae</taxon>
        <taxon>Austropuccinia</taxon>
    </lineage>
</organism>
<evidence type="ECO:0000256" key="6">
    <source>
        <dbReference type="SAM" id="MobiDB-lite"/>
    </source>
</evidence>
<keyword evidence="5" id="KW-0539">Nucleus</keyword>
<evidence type="ECO:0000256" key="3">
    <source>
        <dbReference type="ARBA" id="ARBA00022989"/>
    </source>
</evidence>
<feature type="region of interest" description="Disordered" evidence="6">
    <location>
        <begin position="59"/>
        <end position="89"/>
    </location>
</feature>
<proteinExistence type="predicted"/>
<dbReference type="OrthoDB" id="5966927at2759"/>
<dbReference type="Proteomes" id="UP000765509">
    <property type="component" value="Unassembled WGS sequence"/>
</dbReference>
<evidence type="ECO:0000256" key="1">
    <source>
        <dbReference type="ARBA" id="ARBA00004473"/>
    </source>
</evidence>
<dbReference type="EMBL" id="AVOT02044957">
    <property type="protein sequence ID" value="MBW0540308.1"/>
    <property type="molecule type" value="Genomic_DNA"/>
</dbReference>
<keyword evidence="2 7" id="KW-0812">Transmembrane</keyword>
<dbReference type="InterPro" id="IPR018617">
    <property type="entry name" value="Ima1_N"/>
</dbReference>
<dbReference type="PANTHER" id="PTHR28538:SF1">
    <property type="entry name" value="INTEGRAL INNER NUCLEAR MEMBRANE PROTEIN IMA1"/>
    <property type="match status" value="1"/>
</dbReference>
<comment type="caution">
    <text evidence="9">The sequence shown here is derived from an EMBL/GenBank/DDBJ whole genome shotgun (WGS) entry which is preliminary data.</text>
</comment>
<evidence type="ECO:0000256" key="4">
    <source>
        <dbReference type="ARBA" id="ARBA00023136"/>
    </source>
</evidence>
<evidence type="ECO:0000313" key="10">
    <source>
        <dbReference type="Proteomes" id="UP000765509"/>
    </source>
</evidence>
<dbReference type="Pfam" id="PF09779">
    <property type="entry name" value="Ima1_N"/>
    <property type="match status" value="1"/>
</dbReference>